<dbReference type="PIRSF" id="PIRSF000722">
    <property type="entry name" value="Acetate_prop_kin"/>
    <property type="match status" value="1"/>
</dbReference>
<dbReference type="InterPro" id="IPR043129">
    <property type="entry name" value="ATPase_NBD"/>
</dbReference>
<dbReference type="GO" id="GO:0006083">
    <property type="term" value="P:acetate metabolic process"/>
    <property type="evidence" value="ECO:0007669"/>
    <property type="project" value="TreeGrafter"/>
</dbReference>
<comment type="cofactor">
    <cofactor evidence="6">
        <name>Mg(2+)</name>
        <dbReference type="ChEBI" id="CHEBI:18420"/>
    </cofactor>
    <cofactor evidence="6">
        <name>Mn(2+)</name>
        <dbReference type="ChEBI" id="CHEBI:29035"/>
    </cofactor>
    <text evidence="6">Mg(2+). Can also accept Mn(2+).</text>
</comment>
<comment type="pathway">
    <text evidence="6">Metabolic intermediate biosynthesis; acetyl-CoA biosynthesis; acetyl-CoA from acetate: step 1/2.</text>
</comment>
<comment type="subcellular location">
    <subcellularLocation>
        <location evidence="6">Cytoplasm</location>
    </subcellularLocation>
</comment>
<dbReference type="SUPFAM" id="SSF53067">
    <property type="entry name" value="Actin-like ATPase domain"/>
    <property type="match status" value="2"/>
</dbReference>
<feature type="active site" description="Proton donor/acceptor" evidence="6">
    <location>
        <position position="147"/>
    </location>
</feature>
<evidence type="ECO:0000256" key="7">
    <source>
        <dbReference type="RuleBase" id="RU003835"/>
    </source>
</evidence>
<organism evidence="8 9">
    <name type="scientific">Anaerobaca lacustris</name>
    <dbReference type="NCBI Taxonomy" id="3044600"/>
    <lineage>
        <taxon>Bacteria</taxon>
        <taxon>Pseudomonadati</taxon>
        <taxon>Planctomycetota</taxon>
        <taxon>Phycisphaerae</taxon>
        <taxon>Sedimentisphaerales</taxon>
        <taxon>Anaerobacaceae</taxon>
        <taxon>Anaerobaca</taxon>
    </lineage>
</organism>
<dbReference type="PANTHER" id="PTHR21060">
    <property type="entry name" value="ACETATE KINASE"/>
    <property type="match status" value="1"/>
</dbReference>
<dbReference type="EC" id="2.7.2.1" evidence="6"/>
<evidence type="ECO:0000313" key="9">
    <source>
        <dbReference type="Proteomes" id="UP001431776"/>
    </source>
</evidence>
<keyword evidence="6" id="KW-0963">Cytoplasm</keyword>
<dbReference type="InterPro" id="IPR004372">
    <property type="entry name" value="Ac/propionate_kinase"/>
</dbReference>
<dbReference type="Gene3D" id="3.30.420.40">
    <property type="match status" value="2"/>
</dbReference>
<sequence>MKVLVINAGSSSIKYQLYDMPRAEVLAKGFVERIGEPTSRLSHTCAGNSTTLEEAVPSHETAMELILKVLVKPGEGAVADLSEIGAVGHRVVHGGEEFTGSVKIDDRVLDSIERFAELAPLHNPHNLVGIRAAMRKLPGTAQVACFDTAFHTSIPKVAHMYALPFELYERHRVRRYGFHGTSHRYVARRAAAMIGRDKHDLNAITCHLGNGCSVAAVRKGRSVDTSMGFTPLEGLVMGTRAGDFDPAILFYLADKGYDLATLNGLCNKKSGLLGISGVSNDMRTLQKRAEEGNDRAALAIEIFCYRVRKYVGAYSAVLDGVDAVVFTGGIGENSSLVRELVCRDMTHLGIALDPKANAEAGGRESAVTVPDSRVQVLVIPTNEEQAIARDAFELVGGNGEPGTV</sequence>
<evidence type="ECO:0000256" key="5">
    <source>
        <dbReference type="ARBA" id="ARBA00022840"/>
    </source>
</evidence>
<gene>
    <name evidence="6" type="primary">ackA</name>
    <name evidence="8" type="ORF">QJ522_10930</name>
</gene>
<comment type="subunit">
    <text evidence="6">Homodimer.</text>
</comment>
<feature type="binding site" evidence="6">
    <location>
        <position position="14"/>
    </location>
    <ligand>
        <name>ATP</name>
        <dbReference type="ChEBI" id="CHEBI:30616"/>
    </ligand>
</feature>
<dbReference type="Pfam" id="PF00871">
    <property type="entry name" value="Acetate_kinase"/>
    <property type="match status" value="1"/>
</dbReference>
<evidence type="ECO:0000256" key="2">
    <source>
        <dbReference type="ARBA" id="ARBA00022679"/>
    </source>
</evidence>
<name>A0AAW6TV98_9BACT</name>
<keyword evidence="6" id="KW-0460">Magnesium</keyword>
<dbReference type="AlphaFoldDB" id="A0AAW6TV98"/>
<feature type="binding site" evidence="6">
    <location>
        <begin position="281"/>
        <end position="283"/>
    </location>
    <ligand>
        <name>ATP</name>
        <dbReference type="ChEBI" id="CHEBI:30616"/>
    </ligand>
</feature>
<dbReference type="NCBIfam" id="TIGR00016">
    <property type="entry name" value="ackA"/>
    <property type="match status" value="1"/>
</dbReference>
<dbReference type="GO" id="GO:0000287">
    <property type="term" value="F:magnesium ion binding"/>
    <property type="evidence" value="ECO:0007669"/>
    <property type="project" value="UniProtKB-UniRule"/>
</dbReference>
<dbReference type="CDD" id="cd24010">
    <property type="entry name" value="ASKHA_NBD_AcK_PK"/>
    <property type="match status" value="1"/>
</dbReference>
<comment type="caution">
    <text evidence="8">The sequence shown here is derived from an EMBL/GenBank/DDBJ whole genome shotgun (WGS) entry which is preliminary data.</text>
</comment>
<accession>A0AAW6TV98</accession>
<comment type="similarity">
    <text evidence="1 6 7">Belongs to the acetokinase family.</text>
</comment>
<feature type="binding site" evidence="6">
    <location>
        <position position="7"/>
    </location>
    <ligand>
        <name>Mg(2+)</name>
        <dbReference type="ChEBI" id="CHEBI:18420"/>
    </ligand>
</feature>
<evidence type="ECO:0000256" key="3">
    <source>
        <dbReference type="ARBA" id="ARBA00022741"/>
    </source>
</evidence>
<feature type="site" description="Transition state stabilizer" evidence="6">
    <location>
        <position position="179"/>
    </location>
</feature>
<feature type="binding site" evidence="6">
    <location>
        <position position="383"/>
    </location>
    <ligand>
        <name>Mg(2+)</name>
        <dbReference type="ChEBI" id="CHEBI:18420"/>
    </ligand>
</feature>
<dbReference type="GO" id="GO:0005524">
    <property type="term" value="F:ATP binding"/>
    <property type="evidence" value="ECO:0007669"/>
    <property type="project" value="UniProtKB-KW"/>
</dbReference>
<keyword evidence="9" id="KW-1185">Reference proteome</keyword>
<dbReference type="RefSeq" id="WP_349244963.1">
    <property type="nucleotide sequence ID" value="NZ_JASCXX010000011.1"/>
</dbReference>
<dbReference type="EMBL" id="JASCXX010000011">
    <property type="protein sequence ID" value="MDI6449557.1"/>
    <property type="molecule type" value="Genomic_DNA"/>
</dbReference>
<keyword evidence="5 6" id="KW-0067">ATP-binding</keyword>
<proteinExistence type="inferred from homology"/>
<evidence type="ECO:0000256" key="1">
    <source>
        <dbReference type="ARBA" id="ARBA00008748"/>
    </source>
</evidence>
<feature type="site" description="Transition state stabilizer" evidence="6">
    <location>
        <position position="240"/>
    </location>
</feature>
<evidence type="ECO:0000313" key="8">
    <source>
        <dbReference type="EMBL" id="MDI6449557.1"/>
    </source>
</evidence>
<keyword evidence="2 6" id="KW-0808">Transferase</keyword>
<dbReference type="GO" id="GO:0005737">
    <property type="term" value="C:cytoplasm"/>
    <property type="evidence" value="ECO:0007669"/>
    <property type="project" value="UniProtKB-SubCell"/>
</dbReference>
<dbReference type="Proteomes" id="UP001431776">
    <property type="component" value="Unassembled WGS sequence"/>
</dbReference>
<dbReference type="InterPro" id="IPR000890">
    <property type="entry name" value="Aliphatic_acid_kin_short-chain"/>
</dbReference>
<keyword evidence="4 6" id="KW-0418">Kinase</keyword>
<feature type="binding site" evidence="6">
    <location>
        <begin position="329"/>
        <end position="333"/>
    </location>
    <ligand>
        <name>ATP</name>
        <dbReference type="ChEBI" id="CHEBI:30616"/>
    </ligand>
</feature>
<dbReference type="GO" id="GO:0006085">
    <property type="term" value="P:acetyl-CoA biosynthetic process"/>
    <property type="evidence" value="ECO:0007669"/>
    <property type="project" value="UniProtKB-UniRule"/>
</dbReference>
<protein>
    <recommendedName>
        <fullName evidence="6">Acetate kinase</fullName>
        <ecNumber evidence="6">2.7.2.1</ecNumber>
    </recommendedName>
    <alternativeName>
        <fullName evidence="6">Acetokinase</fullName>
    </alternativeName>
</protein>
<dbReference type="InterPro" id="IPR023865">
    <property type="entry name" value="Aliphatic_acid_kinase_CS"/>
</dbReference>
<dbReference type="HAMAP" id="MF_00020">
    <property type="entry name" value="Acetate_kinase"/>
    <property type="match status" value="1"/>
</dbReference>
<dbReference type="PROSITE" id="PS01075">
    <property type="entry name" value="ACETATE_KINASE_1"/>
    <property type="match status" value="1"/>
</dbReference>
<keyword evidence="3 6" id="KW-0547">Nucleotide-binding</keyword>
<comment type="catalytic activity">
    <reaction evidence="6">
        <text>acetate + ATP = acetyl phosphate + ADP</text>
        <dbReference type="Rhea" id="RHEA:11352"/>
        <dbReference type="ChEBI" id="CHEBI:22191"/>
        <dbReference type="ChEBI" id="CHEBI:30089"/>
        <dbReference type="ChEBI" id="CHEBI:30616"/>
        <dbReference type="ChEBI" id="CHEBI:456216"/>
        <dbReference type="EC" id="2.7.2.1"/>
    </reaction>
</comment>
<keyword evidence="6" id="KW-0479">Metal-binding</keyword>
<evidence type="ECO:0000256" key="6">
    <source>
        <dbReference type="HAMAP-Rule" id="MF_00020"/>
    </source>
</evidence>
<dbReference type="GO" id="GO:0008776">
    <property type="term" value="F:acetate kinase activity"/>
    <property type="evidence" value="ECO:0007669"/>
    <property type="project" value="UniProtKB-UniRule"/>
</dbReference>
<reference evidence="8" key="1">
    <citation type="submission" date="2023-05" db="EMBL/GenBank/DDBJ databases">
        <title>Anaerotaeda fermentans gen. nov., sp. nov., a novel anaerobic planctomycete of the new family within the order Sedimentisphaerales isolated from Taman Peninsula, Russia.</title>
        <authorList>
            <person name="Khomyakova M.A."/>
            <person name="Merkel A.Y."/>
            <person name="Slobodkin A.I."/>
        </authorList>
    </citation>
    <scope>NUCLEOTIDE SEQUENCE</scope>
    <source>
        <strain evidence="8">M17dextr</strain>
    </source>
</reference>
<feature type="binding site" evidence="6">
    <location>
        <position position="90"/>
    </location>
    <ligand>
        <name>substrate</name>
    </ligand>
</feature>
<dbReference type="PRINTS" id="PR00471">
    <property type="entry name" value="ACETATEKNASE"/>
</dbReference>
<dbReference type="PROSITE" id="PS01076">
    <property type="entry name" value="ACETATE_KINASE_2"/>
    <property type="match status" value="1"/>
</dbReference>
<feature type="binding site" evidence="6">
    <location>
        <begin position="207"/>
        <end position="211"/>
    </location>
    <ligand>
        <name>ATP</name>
        <dbReference type="ChEBI" id="CHEBI:30616"/>
    </ligand>
</feature>
<comment type="function">
    <text evidence="6">Catalyzes the formation of acetyl phosphate from acetate and ATP. Can also catalyze the reverse reaction.</text>
</comment>
<dbReference type="PANTHER" id="PTHR21060:SF15">
    <property type="entry name" value="ACETATE KINASE-RELATED"/>
    <property type="match status" value="1"/>
</dbReference>
<evidence type="ECO:0000256" key="4">
    <source>
        <dbReference type="ARBA" id="ARBA00022777"/>
    </source>
</evidence>